<proteinExistence type="predicted"/>
<reference evidence="2" key="1">
    <citation type="submission" date="2021-04" db="EMBL/GenBank/DDBJ databases">
        <title>The complete genome sequence of Caulobacter sp. S6.</title>
        <authorList>
            <person name="Tang Y."/>
            <person name="Ouyang W."/>
            <person name="Liu Q."/>
            <person name="Huang B."/>
            <person name="Guo Z."/>
            <person name="Lei P."/>
        </authorList>
    </citation>
    <scope>NUCLEOTIDE SEQUENCE</scope>
    <source>
        <strain evidence="2">S6</strain>
    </source>
</reference>
<dbReference type="InterPro" id="IPR000835">
    <property type="entry name" value="HTH_MarR-typ"/>
</dbReference>
<dbReference type="GO" id="GO:0006950">
    <property type="term" value="P:response to stress"/>
    <property type="evidence" value="ECO:0007669"/>
    <property type="project" value="TreeGrafter"/>
</dbReference>
<organism evidence="2 3">
    <name type="scientific">Phenylobacterium montanum</name>
    <dbReference type="NCBI Taxonomy" id="2823693"/>
    <lineage>
        <taxon>Bacteria</taxon>
        <taxon>Pseudomonadati</taxon>
        <taxon>Pseudomonadota</taxon>
        <taxon>Alphaproteobacteria</taxon>
        <taxon>Caulobacterales</taxon>
        <taxon>Caulobacteraceae</taxon>
        <taxon>Phenylobacterium</taxon>
    </lineage>
</organism>
<gene>
    <name evidence="2" type="ORF">KCG34_00175</name>
</gene>
<protein>
    <submittedName>
        <fullName evidence="2">MarR family transcriptional regulator</fullName>
    </submittedName>
</protein>
<evidence type="ECO:0000313" key="3">
    <source>
        <dbReference type="Proteomes" id="UP000676409"/>
    </source>
</evidence>
<dbReference type="Proteomes" id="UP000676409">
    <property type="component" value="Chromosome"/>
</dbReference>
<dbReference type="PANTHER" id="PTHR33164:SF43">
    <property type="entry name" value="HTH-TYPE TRANSCRIPTIONAL REPRESSOR YETL"/>
    <property type="match status" value="1"/>
</dbReference>
<name>A0A975G0Q6_9CAUL</name>
<dbReference type="SMART" id="SM00347">
    <property type="entry name" value="HTH_MARR"/>
    <property type="match status" value="1"/>
</dbReference>
<sequence>MTDQPDHFADLAAFRFALRQFVAASEQINREAGTTQQQYQAMLAIKAWPGEAMSMKDLADQLLLTHHAAVQLVDRLAKAGLAVRQPSLEDRRSVRLTLTPEGDRLFAELAEKHLEAMLRQEPSLSRSLERLRRLKI</sequence>
<dbReference type="RefSeq" id="WP_211938398.1">
    <property type="nucleotide sequence ID" value="NZ_CP073078.1"/>
</dbReference>
<keyword evidence="3" id="KW-1185">Reference proteome</keyword>
<dbReference type="SUPFAM" id="SSF46785">
    <property type="entry name" value="Winged helix' DNA-binding domain"/>
    <property type="match status" value="1"/>
</dbReference>
<dbReference type="InterPro" id="IPR039422">
    <property type="entry name" value="MarR/SlyA-like"/>
</dbReference>
<dbReference type="KEGG" id="caul:KCG34_00175"/>
<dbReference type="AlphaFoldDB" id="A0A975G0Q6"/>
<dbReference type="GO" id="GO:0003700">
    <property type="term" value="F:DNA-binding transcription factor activity"/>
    <property type="evidence" value="ECO:0007669"/>
    <property type="project" value="InterPro"/>
</dbReference>
<dbReference type="PROSITE" id="PS50995">
    <property type="entry name" value="HTH_MARR_2"/>
    <property type="match status" value="1"/>
</dbReference>
<dbReference type="PRINTS" id="PR00598">
    <property type="entry name" value="HTHMARR"/>
</dbReference>
<dbReference type="EMBL" id="CP073078">
    <property type="protein sequence ID" value="QUD88347.1"/>
    <property type="molecule type" value="Genomic_DNA"/>
</dbReference>
<dbReference type="InterPro" id="IPR036390">
    <property type="entry name" value="WH_DNA-bd_sf"/>
</dbReference>
<dbReference type="PANTHER" id="PTHR33164">
    <property type="entry name" value="TRANSCRIPTIONAL REGULATOR, MARR FAMILY"/>
    <property type="match status" value="1"/>
</dbReference>
<dbReference type="Gene3D" id="1.10.10.10">
    <property type="entry name" value="Winged helix-like DNA-binding domain superfamily/Winged helix DNA-binding domain"/>
    <property type="match status" value="1"/>
</dbReference>
<evidence type="ECO:0000259" key="1">
    <source>
        <dbReference type="PROSITE" id="PS50995"/>
    </source>
</evidence>
<dbReference type="InterPro" id="IPR036388">
    <property type="entry name" value="WH-like_DNA-bd_sf"/>
</dbReference>
<feature type="domain" description="HTH marR-type" evidence="1">
    <location>
        <begin position="4"/>
        <end position="136"/>
    </location>
</feature>
<dbReference type="Pfam" id="PF12802">
    <property type="entry name" value="MarR_2"/>
    <property type="match status" value="1"/>
</dbReference>
<accession>A0A975G0Q6</accession>
<evidence type="ECO:0000313" key="2">
    <source>
        <dbReference type="EMBL" id="QUD88347.1"/>
    </source>
</evidence>